<evidence type="ECO:0000313" key="2">
    <source>
        <dbReference type="Proteomes" id="UP000708208"/>
    </source>
</evidence>
<protein>
    <submittedName>
        <fullName evidence="1">Uncharacterized protein</fullName>
    </submittedName>
</protein>
<proteinExistence type="predicted"/>
<accession>A0A8J2M8Q5</accession>
<dbReference type="Proteomes" id="UP000708208">
    <property type="component" value="Unassembled WGS sequence"/>
</dbReference>
<reference evidence="1" key="1">
    <citation type="submission" date="2021-06" db="EMBL/GenBank/DDBJ databases">
        <authorList>
            <person name="Hodson N. C."/>
            <person name="Mongue J. A."/>
            <person name="Jaron S. K."/>
        </authorList>
    </citation>
    <scope>NUCLEOTIDE SEQUENCE</scope>
</reference>
<dbReference type="EMBL" id="CAJVCH010570083">
    <property type="protein sequence ID" value="CAG7834005.1"/>
    <property type="molecule type" value="Genomic_DNA"/>
</dbReference>
<evidence type="ECO:0000313" key="1">
    <source>
        <dbReference type="EMBL" id="CAG7834005.1"/>
    </source>
</evidence>
<name>A0A8J2M8Q5_9HEXA</name>
<keyword evidence="2" id="KW-1185">Reference proteome</keyword>
<sequence length="127" mass="14822">MKNCVDRLLLFNIILENKLCGLRALHSQQIAGLARKINSRSFESWPSHRDKGIRWLSLECSGSHLRISDSDKKRMKTQFEITPAEDLNFDLKFQFLSRRNCCSENQNPHRKWNSYSKIENPKSLGIS</sequence>
<gene>
    <name evidence="1" type="ORF">AFUS01_LOCUS43556</name>
</gene>
<comment type="caution">
    <text evidence="1">The sequence shown here is derived from an EMBL/GenBank/DDBJ whole genome shotgun (WGS) entry which is preliminary data.</text>
</comment>
<organism evidence="1 2">
    <name type="scientific">Allacma fusca</name>
    <dbReference type="NCBI Taxonomy" id="39272"/>
    <lineage>
        <taxon>Eukaryota</taxon>
        <taxon>Metazoa</taxon>
        <taxon>Ecdysozoa</taxon>
        <taxon>Arthropoda</taxon>
        <taxon>Hexapoda</taxon>
        <taxon>Collembola</taxon>
        <taxon>Symphypleona</taxon>
        <taxon>Sminthuridae</taxon>
        <taxon>Allacma</taxon>
    </lineage>
</organism>
<dbReference type="AlphaFoldDB" id="A0A8J2M8Q5"/>